<protein>
    <submittedName>
        <fullName evidence="1">Uncharacterized protein</fullName>
    </submittedName>
</protein>
<comment type="caution">
    <text evidence="1">The sequence shown here is derived from an EMBL/GenBank/DDBJ whole genome shotgun (WGS) entry which is preliminary data.</text>
</comment>
<reference evidence="1 2" key="1">
    <citation type="submission" date="2022-01" db="EMBL/GenBank/DDBJ databases">
        <authorList>
            <person name="Xiong W."/>
            <person name="Schranz E."/>
        </authorList>
    </citation>
    <scope>NUCLEOTIDE SEQUENCE [LARGE SCALE GENOMIC DNA]</scope>
</reference>
<dbReference type="AlphaFoldDB" id="A0AAU9MPA7"/>
<sequence>MGSLMAGWDSRVRDPKSINLKRNMSMTNEEIANYWRSKKNDEQVHAGVLTSCQTFSKEDYKKKEMENIYSRSNSLPITKEYSVVETSEEEEEEDEEKLFKSHGWWMNSRWAFLNEPPVIASETPVVRYASQFHVAQKHINASDSDHHAATNGIRT</sequence>
<keyword evidence="2" id="KW-1185">Reference proteome</keyword>
<name>A0AAU9MPA7_9ASTR</name>
<dbReference type="Proteomes" id="UP001157418">
    <property type="component" value="Unassembled WGS sequence"/>
</dbReference>
<evidence type="ECO:0000313" key="2">
    <source>
        <dbReference type="Proteomes" id="UP001157418"/>
    </source>
</evidence>
<dbReference type="PANTHER" id="PTHR33872:SF2">
    <property type="entry name" value="DNA POLYMERASE EPSILON CATALYTIC SUBUNIT A"/>
    <property type="match status" value="1"/>
</dbReference>
<proteinExistence type="predicted"/>
<evidence type="ECO:0000313" key="1">
    <source>
        <dbReference type="EMBL" id="CAH1428165.1"/>
    </source>
</evidence>
<organism evidence="1 2">
    <name type="scientific">Lactuca virosa</name>
    <dbReference type="NCBI Taxonomy" id="75947"/>
    <lineage>
        <taxon>Eukaryota</taxon>
        <taxon>Viridiplantae</taxon>
        <taxon>Streptophyta</taxon>
        <taxon>Embryophyta</taxon>
        <taxon>Tracheophyta</taxon>
        <taxon>Spermatophyta</taxon>
        <taxon>Magnoliopsida</taxon>
        <taxon>eudicotyledons</taxon>
        <taxon>Gunneridae</taxon>
        <taxon>Pentapetalae</taxon>
        <taxon>asterids</taxon>
        <taxon>campanulids</taxon>
        <taxon>Asterales</taxon>
        <taxon>Asteraceae</taxon>
        <taxon>Cichorioideae</taxon>
        <taxon>Cichorieae</taxon>
        <taxon>Lactucinae</taxon>
        <taxon>Lactuca</taxon>
    </lineage>
</organism>
<dbReference type="EMBL" id="CAKMRJ010002223">
    <property type="protein sequence ID" value="CAH1428165.1"/>
    <property type="molecule type" value="Genomic_DNA"/>
</dbReference>
<dbReference type="PANTHER" id="PTHR33872">
    <property type="entry name" value="DNA POLYMERASE EPSILON CATALYTIC SUBUNIT A"/>
    <property type="match status" value="1"/>
</dbReference>
<accession>A0AAU9MPA7</accession>
<gene>
    <name evidence="1" type="ORF">LVIROSA_LOCUS15114</name>
</gene>